<evidence type="ECO:0000256" key="1">
    <source>
        <dbReference type="SAM" id="MobiDB-lite"/>
    </source>
</evidence>
<proteinExistence type="predicted"/>
<dbReference type="Gene3D" id="3.80.10.10">
    <property type="entry name" value="Ribonuclease Inhibitor"/>
    <property type="match status" value="1"/>
</dbReference>
<organism evidence="2 3">
    <name type="scientific">Orchesella cincta</name>
    <name type="common">Springtail</name>
    <name type="synonym">Podura cincta</name>
    <dbReference type="NCBI Taxonomy" id="48709"/>
    <lineage>
        <taxon>Eukaryota</taxon>
        <taxon>Metazoa</taxon>
        <taxon>Ecdysozoa</taxon>
        <taxon>Arthropoda</taxon>
        <taxon>Hexapoda</taxon>
        <taxon>Collembola</taxon>
        <taxon>Entomobryomorpha</taxon>
        <taxon>Entomobryoidea</taxon>
        <taxon>Orchesellidae</taxon>
        <taxon>Orchesellinae</taxon>
        <taxon>Orchesella</taxon>
    </lineage>
</organism>
<name>A0A1D2M7J1_ORCCI</name>
<keyword evidence="3" id="KW-1185">Reference proteome</keyword>
<reference evidence="2 3" key="1">
    <citation type="journal article" date="2016" name="Genome Biol. Evol.">
        <title>Gene Family Evolution Reflects Adaptation to Soil Environmental Stressors in the Genome of the Collembolan Orchesella cincta.</title>
        <authorList>
            <person name="Faddeeva-Vakhrusheva A."/>
            <person name="Derks M.F."/>
            <person name="Anvar S.Y."/>
            <person name="Agamennone V."/>
            <person name="Suring W."/>
            <person name="Smit S."/>
            <person name="van Straalen N.M."/>
            <person name="Roelofs D."/>
        </authorList>
    </citation>
    <scope>NUCLEOTIDE SEQUENCE [LARGE SCALE GENOMIC DNA]</scope>
    <source>
        <tissue evidence="2">Mixed pool</tissue>
    </source>
</reference>
<sequence length="743" mass="85703">MSVETNESSNSRMEAVTETNSAVPNQGRPNPMMNCLVLQTLFEHSSITELKTYRQVCRLWWEESLAQWRREVWVKLGDDEYMARGLEDYPDEILGNSSADPLQFGKHPYRKYKLSKLKLGLVGDRQLEFWRKCGPKITHLKISKSCFHSVRQFEALLNQFVPNLEFLHLKKNMAPMDGLPEDESNLMDAPPQLKSKVFKELHLETQLFFINHPRLSVDWFWLLGQFPRIKSVSIANYDFVYSHRSYFPVVELDQILNAMITIKAEQGISWKLEKLDLLFMGGIQRPVFQNIHADLFRQLQLPLTTLCLHIGPATTKKSLKTLLESCAFTLRKLVVYRDDFTVNLEEDDELTMDFPYGDIGNSLGEDAAGSHFSGFQTFLQLSNMLAEQEDNREGHFRGNFRSVVEDTTSPPGECTLTRLMPNLKTLMIGLENDGFRVVCAGWKQLEVLIIQPYEVNQTGLTGSIPLIKHRLPNLSDLTGLRYFGMGFETSSSKMALTDESVLDAIFPLKNLQRITGYYNLEKMSEEVYDQLRSRFPNNWIFDKEAYDSEWLYELYANQSSDSDVEDEVELKESTFKRGVGINLEETIKELRRIRVAEREQMDLKHSTLLRENMTIQMKLDKLNERFERLKKKQIQAVAVGAEKLERSHQRRKPAAVNPVPVVPTGLVQLESNGREQDHQFESQATVEVYRSVVGWTDVGHPGTWKKGAQVKIPFISFEKERMDDKDYVKQRIEQIVGSGTDHL</sequence>
<dbReference type="AlphaFoldDB" id="A0A1D2M7J1"/>
<protein>
    <submittedName>
        <fullName evidence="2">Uncharacterized protein</fullName>
    </submittedName>
</protein>
<evidence type="ECO:0000313" key="3">
    <source>
        <dbReference type="Proteomes" id="UP000094527"/>
    </source>
</evidence>
<dbReference type="EMBL" id="LJIJ01003051">
    <property type="protein sequence ID" value="ODM88935.1"/>
    <property type="molecule type" value="Genomic_DNA"/>
</dbReference>
<gene>
    <name evidence="2" type="ORF">Ocin01_17747</name>
</gene>
<accession>A0A1D2M7J1</accession>
<feature type="region of interest" description="Disordered" evidence="1">
    <location>
        <begin position="1"/>
        <end position="28"/>
    </location>
</feature>
<dbReference type="SUPFAM" id="SSF52047">
    <property type="entry name" value="RNI-like"/>
    <property type="match status" value="1"/>
</dbReference>
<dbReference type="Proteomes" id="UP000094527">
    <property type="component" value="Unassembled WGS sequence"/>
</dbReference>
<dbReference type="InterPro" id="IPR032675">
    <property type="entry name" value="LRR_dom_sf"/>
</dbReference>
<evidence type="ECO:0000313" key="2">
    <source>
        <dbReference type="EMBL" id="ODM88935.1"/>
    </source>
</evidence>
<comment type="caution">
    <text evidence="2">The sequence shown here is derived from an EMBL/GenBank/DDBJ whole genome shotgun (WGS) entry which is preliminary data.</text>
</comment>